<evidence type="ECO:0000256" key="3">
    <source>
        <dbReference type="ARBA" id="ARBA00022448"/>
    </source>
</evidence>
<feature type="compositionally biased region" description="Polar residues" evidence="14">
    <location>
        <begin position="953"/>
        <end position="976"/>
    </location>
</feature>
<evidence type="ECO:0000256" key="2">
    <source>
        <dbReference type="ARBA" id="ARBA00008685"/>
    </source>
</evidence>
<dbReference type="Pfam" id="PF01094">
    <property type="entry name" value="ANF_receptor"/>
    <property type="match status" value="1"/>
</dbReference>
<keyword evidence="17" id="KW-1185">Reference proteome</keyword>
<evidence type="ECO:0000256" key="10">
    <source>
        <dbReference type="ARBA" id="ARBA00023180"/>
    </source>
</evidence>
<feature type="domain" description="Ionotropic glutamate receptor C-terminal" evidence="16">
    <location>
        <begin position="478"/>
        <end position="822"/>
    </location>
</feature>
<evidence type="ECO:0000256" key="12">
    <source>
        <dbReference type="ARBA" id="ARBA00023303"/>
    </source>
</evidence>
<keyword evidence="12 13" id="KW-0407">Ion channel</keyword>
<dbReference type="AlphaFoldDB" id="A0A6P6SL36"/>
<dbReference type="InterPro" id="IPR015683">
    <property type="entry name" value="Ionotropic_Glu_rcpt"/>
</dbReference>
<evidence type="ECO:0000256" key="13">
    <source>
        <dbReference type="PIRNR" id="PIRNR037090"/>
    </source>
</evidence>
<dbReference type="Gene3D" id="3.40.50.2300">
    <property type="match status" value="2"/>
</dbReference>
<feature type="region of interest" description="Disordered" evidence="14">
    <location>
        <begin position="898"/>
        <end position="976"/>
    </location>
</feature>
<dbReference type="InterPro" id="IPR001828">
    <property type="entry name" value="ANF_lig-bd_rcpt"/>
</dbReference>
<dbReference type="Gene3D" id="1.10.287.70">
    <property type="match status" value="1"/>
</dbReference>
<evidence type="ECO:0000256" key="7">
    <source>
        <dbReference type="ARBA" id="ARBA00023065"/>
    </source>
</evidence>
<evidence type="ECO:0000256" key="4">
    <source>
        <dbReference type="ARBA" id="ARBA00022692"/>
    </source>
</evidence>
<keyword evidence="11 13" id="KW-1071">Ligand-gated ion channel</keyword>
<dbReference type="GO" id="GO:0015276">
    <property type="term" value="F:ligand-gated monoatomic ion channel activity"/>
    <property type="evidence" value="ECO:0007669"/>
    <property type="project" value="InterPro"/>
</dbReference>
<dbReference type="Pfam" id="PF00060">
    <property type="entry name" value="Lig_chan"/>
    <property type="match status" value="1"/>
</dbReference>
<sequence length="976" mass="109021">MPLMRNCNFNMLTVKRFLSFKYVIFFLMWDGGFATAAAGDEGKNATAAPTHFSVHIGTVLDYNTSMGAMADLCISMALSDFYAVHSDYQTRLVIHTKYAHDELDGASAVFELMQNEEVHSILGPQMLTEDEFVVELGGKAHVPVISFSARTQSLSSRQSPCYIRTTPDDSNQAKALAALCRGFEWHEAVILYEDSDYGSQFLSRIYDAFQKDDIRAAYVVPISTSAADHHIRKELYRLKRMQTRVFLVHMDAQLGSRLFLLAKHAGMTSEGYAWIITDGIGNFMNSIDSDAVDSMEGVLGLRPYVPASRNLENFKTRWKKNMLLMKPESTLTELNVYGLWAYDTIWALAMAVEKIGPVNLGFLESGNSKNGSEIFNLRISQLGPRLLRELQNTTFEGLSGEFHLIDGQLKPSPLEIFNVYATGDRAIGYWTPDGGITRKLALTGSLKYSTSTKELKSIVWPGDSVKQPKGWSIPSTGRLKVGIPKKNGFTEFVNISTDPQTKQVKVSGYSIDIFLSALQQLPFSVDYEFIPFINESGLSNGTYDELLQNILGKNFDMVVGDTTILADRTKYVDFTLPYSESGTVMVVKPKKEKDMWVFKKPFSWDLWLTIVSSCIVIGIVLRILENRAKKDSDSLRPHEQQLGLLFWFPIAALAFPERNMVGNKWSRFVLAVWLFMAFILMQSYTANLSAMFTVDQFDFRLSDDYNVGCQAGTFMRNFLINRLHINSSRIKEYSTIDEYHDAMSKGSKNGGIDAIFDEIPYMKLFLDRYDSKYKIVGPTYRTDGFGFALPLGSPLVVHFSRAILAVTEATNLTAIEQKNFGLKYSSDNQNDAINKASPSLTAYNFGGLFIIIGSALIFALFCSETPVGRRLAVATSYGHKCFSFLSVRRNGKSRVRSMVHADPNGDSSSEEEVRGSDRFNVNDLSGPGIHHDSGQSHLITPARDGEANETVESDSIQEVQLTDQTSTDVSARQTGS</sequence>
<dbReference type="InterPro" id="IPR019594">
    <property type="entry name" value="Glu/Gly-bd"/>
</dbReference>
<dbReference type="CDD" id="cd19990">
    <property type="entry name" value="PBP1_GABAb_receptor_plant"/>
    <property type="match status" value="1"/>
</dbReference>
<dbReference type="Proteomes" id="UP001652660">
    <property type="component" value="Chromosome 6c"/>
</dbReference>
<dbReference type="RefSeq" id="XP_027066187.1">
    <property type="nucleotide sequence ID" value="XM_027210386.2"/>
</dbReference>
<name>A0A6P6SL36_COFAR</name>
<keyword evidence="10" id="KW-0325">Glycoprotein</keyword>
<gene>
    <name evidence="18" type="primary">LOC113692048</name>
</gene>
<evidence type="ECO:0000313" key="17">
    <source>
        <dbReference type="Proteomes" id="UP001652660"/>
    </source>
</evidence>
<dbReference type="SUPFAM" id="SSF53850">
    <property type="entry name" value="Periplasmic binding protein-like II"/>
    <property type="match status" value="1"/>
</dbReference>
<dbReference type="GeneID" id="113692048"/>
<keyword evidence="4 15" id="KW-0812">Transmembrane</keyword>
<evidence type="ECO:0000313" key="18">
    <source>
        <dbReference type="RefSeq" id="XP_027066187.1"/>
    </source>
</evidence>
<keyword evidence="9 13" id="KW-0675">Receptor</keyword>
<dbReference type="PANTHER" id="PTHR34836">
    <property type="entry name" value="OS06G0188250 PROTEIN"/>
    <property type="match status" value="1"/>
</dbReference>
<dbReference type="InterPro" id="IPR028082">
    <property type="entry name" value="Peripla_BP_I"/>
</dbReference>
<dbReference type="InterPro" id="IPR044440">
    <property type="entry name" value="GABAb_receptor_plant_PBP1"/>
</dbReference>
<dbReference type="CDD" id="cd13686">
    <property type="entry name" value="GluR_Plant"/>
    <property type="match status" value="1"/>
</dbReference>
<dbReference type="Pfam" id="PF10613">
    <property type="entry name" value="Lig_chan-Glu_bd"/>
    <property type="match status" value="1"/>
</dbReference>
<organism evidence="17 18">
    <name type="scientific">Coffea arabica</name>
    <name type="common">Arabian coffee</name>
    <dbReference type="NCBI Taxonomy" id="13443"/>
    <lineage>
        <taxon>Eukaryota</taxon>
        <taxon>Viridiplantae</taxon>
        <taxon>Streptophyta</taxon>
        <taxon>Embryophyta</taxon>
        <taxon>Tracheophyta</taxon>
        <taxon>Spermatophyta</taxon>
        <taxon>Magnoliopsida</taxon>
        <taxon>eudicotyledons</taxon>
        <taxon>Gunneridae</taxon>
        <taxon>Pentapetalae</taxon>
        <taxon>asterids</taxon>
        <taxon>lamiids</taxon>
        <taxon>Gentianales</taxon>
        <taxon>Rubiaceae</taxon>
        <taxon>Ixoroideae</taxon>
        <taxon>Gardenieae complex</taxon>
        <taxon>Bertiereae - Coffeeae clade</taxon>
        <taxon>Coffeeae</taxon>
        <taxon>Coffea</taxon>
    </lineage>
</organism>
<evidence type="ECO:0000256" key="15">
    <source>
        <dbReference type="SAM" id="Phobius"/>
    </source>
</evidence>
<dbReference type="InterPro" id="IPR001320">
    <property type="entry name" value="Iontro_rcpt_C"/>
</dbReference>
<protein>
    <recommendedName>
        <fullName evidence="13">Glutamate receptor</fullName>
    </recommendedName>
</protein>
<feature type="transmembrane region" description="Helical" evidence="15">
    <location>
        <begin position="602"/>
        <end position="621"/>
    </location>
</feature>
<comment type="subcellular location">
    <subcellularLocation>
        <location evidence="1">Membrane</location>
        <topology evidence="1">Multi-pass membrane protein</topology>
    </subcellularLocation>
</comment>
<comment type="similarity">
    <text evidence="2 13">Belongs to the glutamate-gated ion channel (TC 1.A.10.1) family.</text>
</comment>
<dbReference type="GO" id="GO:0016020">
    <property type="term" value="C:membrane"/>
    <property type="evidence" value="ECO:0007669"/>
    <property type="project" value="UniProtKB-SubCell"/>
</dbReference>
<dbReference type="SMART" id="SM00079">
    <property type="entry name" value="PBPe"/>
    <property type="match status" value="1"/>
</dbReference>
<evidence type="ECO:0000256" key="5">
    <source>
        <dbReference type="ARBA" id="ARBA00022729"/>
    </source>
</evidence>
<dbReference type="InterPro" id="IPR017103">
    <property type="entry name" value="Iontropic_Glu_rcpt_pln"/>
</dbReference>
<dbReference type="SUPFAM" id="SSF53822">
    <property type="entry name" value="Periplasmic binding protein-like I"/>
    <property type="match status" value="1"/>
</dbReference>
<accession>A0A6P6SL36</accession>
<evidence type="ECO:0000259" key="16">
    <source>
        <dbReference type="SMART" id="SM00079"/>
    </source>
</evidence>
<comment type="function">
    <text evidence="13">Glutamate-gated receptor that probably acts as non-selective cation channel.</text>
</comment>
<keyword evidence="7 13" id="KW-0406">Ion transport</keyword>
<evidence type="ECO:0000256" key="6">
    <source>
        <dbReference type="ARBA" id="ARBA00022989"/>
    </source>
</evidence>
<dbReference type="FunFam" id="3.40.190.10:FF:000217">
    <property type="entry name" value="Glutamate receptor"/>
    <property type="match status" value="1"/>
</dbReference>
<dbReference type="PIRSF" id="PIRSF037090">
    <property type="entry name" value="Iontro_Glu-like_rcpt_pln"/>
    <property type="match status" value="1"/>
</dbReference>
<keyword evidence="5" id="KW-0732">Signal</keyword>
<dbReference type="PANTHER" id="PTHR34836:SF7">
    <property type="entry name" value="RECEPTOR LIGAND BINDING REGION DOMAIN-CONTAINING PROTEIN"/>
    <property type="match status" value="1"/>
</dbReference>
<feature type="transmembrane region" description="Helical" evidence="15">
    <location>
        <begin position="665"/>
        <end position="681"/>
    </location>
</feature>
<evidence type="ECO:0000256" key="8">
    <source>
        <dbReference type="ARBA" id="ARBA00023136"/>
    </source>
</evidence>
<dbReference type="FunFam" id="3.40.50.2300:FF:000188">
    <property type="entry name" value="Glutamate receptor"/>
    <property type="match status" value="1"/>
</dbReference>
<keyword evidence="8 13" id="KW-0472">Membrane</keyword>
<feature type="transmembrane region" description="Helical" evidence="15">
    <location>
        <begin position="842"/>
        <end position="861"/>
    </location>
</feature>
<dbReference type="Gene3D" id="3.40.190.10">
    <property type="entry name" value="Periplasmic binding protein-like II"/>
    <property type="match status" value="1"/>
</dbReference>
<keyword evidence="6 15" id="KW-1133">Transmembrane helix</keyword>
<reference evidence="18" key="2">
    <citation type="submission" date="2025-08" db="UniProtKB">
        <authorList>
            <consortium name="RefSeq"/>
        </authorList>
    </citation>
    <scope>IDENTIFICATION</scope>
    <source>
        <tissue evidence="18">Leaves</tissue>
    </source>
</reference>
<evidence type="ECO:0000256" key="9">
    <source>
        <dbReference type="ARBA" id="ARBA00023170"/>
    </source>
</evidence>
<reference evidence="17" key="1">
    <citation type="journal article" date="2025" name="Foods">
        <title>Unveiling the Microbial Signatures of Arabica Coffee Cherries: Insights into Ripeness Specific Diversity, Functional Traits, and Implications for Quality and Safety.</title>
        <authorList>
            <consortium name="RefSeq"/>
            <person name="Tenea G.N."/>
            <person name="Cifuentes V."/>
            <person name="Reyes P."/>
            <person name="Cevallos-Vallejos M."/>
        </authorList>
    </citation>
    <scope>NUCLEOTIDE SEQUENCE [LARGE SCALE GENOMIC DNA]</scope>
</reference>
<proteinExistence type="inferred from homology"/>
<keyword evidence="3 13" id="KW-0813">Transport</keyword>
<evidence type="ECO:0000256" key="1">
    <source>
        <dbReference type="ARBA" id="ARBA00004141"/>
    </source>
</evidence>
<evidence type="ECO:0000256" key="11">
    <source>
        <dbReference type="ARBA" id="ARBA00023286"/>
    </source>
</evidence>
<evidence type="ECO:0000256" key="14">
    <source>
        <dbReference type="SAM" id="MobiDB-lite"/>
    </source>
</evidence>
<dbReference type="FunFam" id="3.40.190.10:FF:000103">
    <property type="entry name" value="Glutamate receptor"/>
    <property type="match status" value="1"/>
</dbReference>
<dbReference type="OrthoDB" id="5984008at2759"/>